<keyword evidence="5" id="KW-0862">Zinc</keyword>
<reference evidence="14" key="2">
    <citation type="submission" date="2015-01" db="EMBL/GenBank/DDBJ databases">
        <title>Evolutionary Origins and Diversification of the Mycorrhizal Mutualists.</title>
        <authorList>
            <consortium name="DOE Joint Genome Institute"/>
            <consortium name="Mycorrhizal Genomics Consortium"/>
            <person name="Kohler A."/>
            <person name="Kuo A."/>
            <person name="Nagy L.G."/>
            <person name="Floudas D."/>
            <person name="Copeland A."/>
            <person name="Barry K.W."/>
            <person name="Cichocki N."/>
            <person name="Veneault-Fourrey C."/>
            <person name="LaButti K."/>
            <person name="Lindquist E.A."/>
            <person name="Lipzen A."/>
            <person name="Lundell T."/>
            <person name="Morin E."/>
            <person name="Murat C."/>
            <person name="Riley R."/>
            <person name="Ohm R."/>
            <person name="Sun H."/>
            <person name="Tunlid A."/>
            <person name="Henrissat B."/>
            <person name="Grigoriev I.V."/>
            <person name="Hibbett D.S."/>
            <person name="Martin F."/>
        </authorList>
    </citation>
    <scope>NUCLEOTIDE SEQUENCE [LARGE SCALE GENOMIC DNA]</scope>
    <source>
        <strain evidence="14">MUT 4182</strain>
    </source>
</reference>
<dbReference type="HOGENOM" id="CLU_010293_2_3_1"/>
<dbReference type="Pfam" id="PF00382">
    <property type="entry name" value="TFIIB"/>
    <property type="match status" value="2"/>
</dbReference>
<evidence type="ECO:0000256" key="2">
    <source>
        <dbReference type="ARBA" id="ARBA00010857"/>
    </source>
</evidence>
<dbReference type="OrthoDB" id="511529at2759"/>
<dbReference type="CDD" id="cd20554">
    <property type="entry name" value="CYCLIN_TFIIIB90_rpt2"/>
    <property type="match status" value="1"/>
</dbReference>
<dbReference type="InterPro" id="IPR013763">
    <property type="entry name" value="Cyclin-like_dom"/>
</dbReference>
<dbReference type="GO" id="GO:0070897">
    <property type="term" value="P:transcription preinitiation complex assembly"/>
    <property type="evidence" value="ECO:0007669"/>
    <property type="project" value="InterPro"/>
</dbReference>
<dbReference type="AlphaFoldDB" id="A0A0C3QKG0"/>
<evidence type="ECO:0000256" key="10">
    <source>
        <dbReference type="ARBA" id="ARBA00031009"/>
    </source>
</evidence>
<feature type="region of interest" description="Disordered" evidence="11">
    <location>
        <begin position="285"/>
        <end position="368"/>
    </location>
</feature>
<feature type="domain" description="Cyclin-like" evidence="12">
    <location>
        <begin position="89"/>
        <end position="170"/>
    </location>
</feature>
<dbReference type="PRINTS" id="PR00685">
    <property type="entry name" value="TIFACTORIIB"/>
</dbReference>
<feature type="compositionally biased region" description="Basic and acidic residues" evidence="11">
    <location>
        <begin position="542"/>
        <end position="552"/>
    </location>
</feature>
<keyword evidence="4" id="KW-0863">Zinc-finger</keyword>
<evidence type="ECO:0000256" key="11">
    <source>
        <dbReference type="SAM" id="MobiDB-lite"/>
    </source>
</evidence>
<dbReference type="FunFam" id="1.10.472.10:FF:000002">
    <property type="entry name" value="Transcription factor IIIB 90 kDa subunit"/>
    <property type="match status" value="1"/>
</dbReference>
<comment type="subcellular location">
    <subcellularLocation>
        <location evidence="1">Nucleus</location>
    </subcellularLocation>
</comment>
<dbReference type="GO" id="GO:0008270">
    <property type="term" value="F:zinc ion binding"/>
    <property type="evidence" value="ECO:0007669"/>
    <property type="project" value="UniProtKB-KW"/>
</dbReference>
<dbReference type="GO" id="GO:0001006">
    <property type="term" value="F:RNA polymerase III type 3 promoter sequence-specific DNA binding"/>
    <property type="evidence" value="ECO:0007669"/>
    <property type="project" value="TreeGrafter"/>
</dbReference>
<dbReference type="InterPro" id="IPR000812">
    <property type="entry name" value="TFIIB"/>
</dbReference>
<gene>
    <name evidence="13" type="ORF">M407DRAFT_23824</name>
</gene>
<dbReference type="GO" id="GO:0000995">
    <property type="term" value="F:RNA polymerase III general transcription initiation factor activity"/>
    <property type="evidence" value="ECO:0007669"/>
    <property type="project" value="TreeGrafter"/>
</dbReference>
<dbReference type="GO" id="GO:0000126">
    <property type="term" value="C:transcription factor TFIIIB complex"/>
    <property type="evidence" value="ECO:0007669"/>
    <property type="project" value="UniProtKB-ARBA"/>
</dbReference>
<dbReference type="GO" id="GO:0097550">
    <property type="term" value="C:transcription preinitiation complex"/>
    <property type="evidence" value="ECO:0007669"/>
    <property type="project" value="TreeGrafter"/>
</dbReference>
<feature type="region of interest" description="Disordered" evidence="11">
    <location>
        <begin position="542"/>
        <end position="582"/>
    </location>
</feature>
<dbReference type="Gene3D" id="1.20.5.650">
    <property type="entry name" value="Single helix bin"/>
    <property type="match status" value="1"/>
</dbReference>
<organism evidence="13 14">
    <name type="scientific">Tulasnella calospora MUT 4182</name>
    <dbReference type="NCBI Taxonomy" id="1051891"/>
    <lineage>
        <taxon>Eukaryota</taxon>
        <taxon>Fungi</taxon>
        <taxon>Dikarya</taxon>
        <taxon>Basidiomycota</taxon>
        <taxon>Agaricomycotina</taxon>
        <taxon>Agaricomycetes</taxon>
        <taxon>Cantharellales</taxon>
        <taxon>Tulasnellaceae</taxon>
        <taxon>Tulasnella</taxon>
    </lineage>
</organism>
<dbReference type="GO" id="GO:0017025">
    <property type="term" value="F:TBP-class protein binding"/>
    <property type="evidence" value="ECO:0007669"/>
    <property type="project" value="InterPro"/>
</dbReference>
<evidence type="ECO:0000313" key="13">
    <source>
        <dbReference type="EMBL" id="KIO26879.1"/>
    </source>
</evidence>
<dbReference type="Gene3D" id="1.10.472.10">
    <property type="entry name" value="Cyclin-like"/>
    <property type="match status" value="2"/>
</dbReference>
<evidence type="ECO:0000256" key="9">
    <source>
        <dbReference type="ARBA" id="ARBA00023242"/>
    </source>
</evidence>
<reference evidence="13 14" key="1">
    <citation type="submission" date="2014-04" db="EMBL/GenBank/DDBJ databases">
        <authorList>
            <consortium name="DOE Joint Genome Institute"/>
            <person name="Kuo A."/>
            <person name="Girlanda M."/>
            <person name="Perotto S."/>
            <person name="Kohler A."/>
            <person name="Nagy L.G."/>
            <person name="Floudas D."/>
            <person name="Copeland A."/>
            <person name="Barry K.W."/>
            <person name="Cichocki N."/>
            <person name="Veneault-Fourrey C."/>
            <person name="LaButti K."/>
            <person name="Lindquist E.A."/>
            <person name="Lipzen A."/>
            <person name="Lundell T."/>
            <person name="Morin E."/>
            <person name="Murat C."/>
            <person name="Sun H."/>
            <person name="Tunlid A."/>
            <person name="Henrissat B."/>
            <person name="Grigoriev I.V."/>
            <person name="Hibbett D.S."/>
            <person name="Martin F."/>
            <person name="Nordberg H.P."/>
            <person name="Cantor M.N."/>
            <person name="Hua S.X."/>
        </authorList>
    </citation>
    <scope>NUCLEOTIDE SEQUENCE [LARGE SCALE GENOMIC DNA]</scope>
    <source>
        <strain evidence="13 14">MUT 4182</strain>
    </source>
</reference>
<keyword evidence="7" id="KW-0010">Activator</keyword>
<accession>A0A0C3QKG0</accession>
<dbReference type="Pfam" id="PF07741">
    <property type="entry name" value="BRF1"/>
    <property type="match status" value="1"/>
</dbReference>
<keyword evidence="3" id="KW-0479">Metal-binding</keyword>
<dbReference type="InterPro" id="IPR011665">
    <property type="entry name" value="BRF1_TBP-bd_dom"/>
</dbReference>
<dbReference type="SUPFAM" id="SSF47954">
    <property type="entry name" value="Cyclin-like"/>
    <property type="match status" value="2"/>
</dbReference>
<name>A0A0C3QKG0_9AGAM</name>
<dbReference type="InterPro" id="IPR013150">
    <property type="entry name" value="TFIIB_cyclin"/>
</dbReference>
<evidence type="ECO:0000256" key="4">
    <source>
        <dbReference type="ARBA" id="ARBA00022771"/>
    </source>
</evidence>
<evidence type="ECO:0000259" key="12">
    <source>
        <dbReference type="SMART" id="SM00385"/>
    </source>
</evidence>
<evidence type="ECO:0000256" key="7">
    <source>
        <dbReference type="ARBA" id="ARBA00023159"/>
    </source>
</evidence>
<dbReference type="GO" id="GO:0005634">
    <property type="term" value="C:nucleus"/>
    <property type="evidence" value="ECO:0007669"/>
    <property type="project" value="UniProtKB-SubCell"/>
</dbReference>
<keyword evidence="8" id="KW-0804">Transcription</keyword>
<keyword evidence="6" id="KW-0805">Transcription regulation</keyword>
<feature type="compositionally biased region" description="Polar residues" evidence="11">
    <location>
        <begin position="336"/>
        <end position="351"/>
    </location>
</feature>
<evidence type="ECO:0000256" key="8">
    <source>
        <dbReference type="ARBA" id="ARBA00023163"/>
    </source>
</evidence>
<dbReference type="CDD" id="cd20553">
    <property type="entry name" value="CYCLIN_TFIIIB90_rpt1"/>
    <property type="match status" value="1"/>
</dbReference>
<feature type="compositionally biased region" description="Basic residues" evidence="11">
    <location>
        <begin position="553"/>
        <end position="562"/>
    </location>
</feature>
<dbReference type="Proteomes" id="UP000054248">
    <property type="component" value="Unassembled WGS sequence"/>
</dbReference>
<protein>
    <recommendedName>
        <fullName evidence="10">B-related factor 1</fullName>
    </recommendedName>
</protein>
<feature type="region of interest" description="Disordered" evidence="11">
    <location>
        <begin position="602"/>
        <end position="687"/>
    </location>
</feature>
<evidence type="ECO:0000256" key="3">
    <source>
        <dbReference type="ARBA" id="ARBA00022723"/>
    </source>
</evidence>
<dbReference type="FunFam" id="1.10.472.10:FF:000007">
    <property type="entry name" value="Transcription factor IIIB 90 kDa subunit"/>
    <property type="match status" value="1"/>
</dbReference>
<evidence type="ECO:0000313" key="14">
    <source>
        <dbReference type="Proteomes" id="UP000054248"/>
    </source>
</evidence>
<dbReference type="GO" id="GO:0006384">
    <property type="term" value="P:transcription initiation at RNA polymerase III promoter"/>
    <property type="evidence" value="ECO:0007669"/>
    <property type="project" value="UniProtKB-ARBA"/>
</dbReference>
<feature type="compositionally biased region" description="Acidic residues" evidence="11">
    <location>
        <begin position="500"/>
        <end position="511"/>
    </location>
</feature>
<comment type="similarity">
    <text evidence="2">Belongs to the TFIIB family.</text>
</comment>
<keyword evidence="9" id="KW-0539">Nucleus</keyword>
<dbReference type="EMBL" id="KN823017">
    <property type="protein sequence ID" value="KIO26879.1"/>
    <property type="molecule type" value="Genomic_DNA"/>
</dbReference>
<dbReference type="PANTHER" id="PTHR11618">
    <property type="entry name" value="TRANSCRIPTION INITIATION FACTOR IIB-RELATED"/>
    <property type="match status" value="1"/>
</dbReference>
<evidence type="ECO:0000256" key="6">
    <source>
        <dbReference type="ARBA" id="ARBA00023015"/>
    </source>
</evidence>
<feature type="compositionally biased region" description="Acidic residues" evidence="11">
    <location>
        <begin position="676"/>
        <end position="687"/>
    </location>
</feature>
<dbReference type="STRING" id="1051891.A0A0C3QKG0"/>
<proteinExistence type="inferred from homology"/>
<evidence type="ECO:0000256" key="1">
    <source>
        <dbReference type="ARBA" id="ARBA00004123"/>
    </source>
</evidence>
<keyword evidence="14" id="KW-1185">Reference proteome</keyword>
<feature type="compositionally biased region" description="Acidic residues" evidence="11">
    <location>
        <begin position="625"/>
        <end position="634"/>
    </location>
</feature>
<dbReference type="PANTHER" id="PTHR11618:SF4">
    <property type="entry name" value="TRANSCRIPTION FACTOR IIIB 90 KDA SUBUNIT"/>
    <property type="match status" value="1"/>
</dbReference>
<sequence>MLFPQSQCLCPNGPTLFHSGSGGDSTCIQCGVVVAENALVSEVSFGETSGGAAIAHGTLVAEGSTYARTGGGRRGGQESSEQAIYNGRIRIAQVGTAMNIPDTIRDSALRYYKLVVSASFTKGRQSRLVVAACLYAACQNAQFGYMLIDFSDVLQINVFVLGATYLKLIQVLHLPRPYAIDPAHYIARFAALLEFGDETPKVAHDAVRLVRRFSADWMNTGRRPAGICGACLLLAARMNNFRRSVQEIVQVVKIADATLVKRLEEFKSTGSSSLTVTQFRDDQHWLPEEMEAPPIIKKQERQKERKEKRKKRKRGEVDEDKGRSGSVDADGEGEVESTNGQRSTASRNASPQAHLGSPPIDQPTPHAINFSAGIYRGLGLQEEDIHPPEQVVASTARPPGQRPLFLLDDEVDRMDGVDEAAEANTMFYPGEGSQDMAIDPALFDEYANKEDDPDGSGGGAEIAEEVQDVLHGHAGLEVSAELDQVEEDQRQKKKQKEPEDKLDDLDEDELDQFILTEEEVRLKTRVWVELNRDYLEKLAAKGLDEAEGDHSKKPPKQKKQKQKPRDSTTARGATPAEAVGHLLQKKKFSRKINYDAIKNLFKSSSDRPSKKSKLYGFDDSVVGFDNDEDKDDEAGGMSTIDPDPDFEGASIHTERGYASGYSGGGDGDDSMYANDDYYDDGGYEEEV</sequence>
<feature type="domain" description="Cyclin-like" evidence="12">
    <location>
        <begin position="184"/>
        <end position="268"/>
    </location>
</feature>
<dbReference type="InterPro" id="IPR036915">
    <property type="entry name" value="Cyclin-like_sf"/>
</dbReference>
<evidence type="ECO:0000256" key="5">
    <source>
        <dbReference type="ARBA" id="ARBA00022833"/>
    </source>
</evidence>
<dbReference type="SMART" id="SM00385">
    <property type="entry name" value="CYCLIN"/>
    <property type="match status" value="2"/>
</dbReference>
<feature type="region of interest" description="Disordered" evidence="11">
    <location>
        <begin position="445"/>
        <end position="514"/>
    </location>
</feature>